<organism evidence="1 2">
    <name type="scientific">Strongyloides venezuelensis</name>
    <name type="common">Threadworm</name>
    <dbReference type="NCBI Taxonomy" id="75913"/>
    <lineage>
        <taxon>Eukaryota</taxon>
        <taxon>Metazoa</taxon>
        <taxon>Ecdysozoa</taxon>
        <taxon>Nematoda</taxon>
        <taxon>Chromadorea</taxon>
        <taxon>Rhabditida</taxon>
        <taxon>Tylenchina</taxon>
        <taxon>Panagrolaimomorpha</taxon>
        <taxon>Strongyloidoidea</taxon>
        <taxon>Strongyloididae</taxon>
        <taxon>Strongyloides</taxon>
    </lineage>
</organism>
<evidence type="ECO:0000313" key="2">
    <source>
        <dbReference type="WBParaSite" id="SVE_1809900.1"/>
    </source>
</evidence>
<name>A0A0K0G067_STRVS</name>
<reference evidence="2" key="2">
    <citation type="submission" date="2015-08" db="UniProtKB">
        <authorList>
            <consortium name="WormBaseParasite"/>
        </authorList>
    </citation>
    <scope>IDENTIFICATION</scope>
</reference>
<dbReference type="AlphaFoldDB" id="A0A0K0G067"/>
<evidence type="ECO:0000313" key="1">
    <source>
        <dbReference type="Proteomes" id="UP000035680"/>
    </source>
</evidence>
<protein>
    <submittedName>
        <fullName evidence="2">Nucleoside-diphosphate kinase</fullName>
    </submittedName>
</protein>
<proteinExistence type="predicted"/>
<accession>A0A0K0G067</accession>
<keyword evidence="1" id="KW-1185">Reference proteome</keyword>
<sequence>MPFKMILFVILGDPIRTIESKAFANIGVSFCCKPYAGIIFEKTETGRIFGKTETGIEESHDESAGKTIMLAV</sequence>
<dbReference type="WBParaSite" id="SVE_1809900.1">
    <property type="protein sequence ID" value="SVE_1809900.1"/>
    <property type="gene ID" value="SVE_1809900"/>
</dbReference>
<dbReference type="Proteomes" id="UP000035680">
    <property type="component" value="Unassembled WGS sequence"/>
</dbReference>
<reference evidence="1" key="1">
    <citation type="submission" date="2014-07" db="EMBL/GenBank/DDBJ databases">
        <authorList>
            <person name="Martin A.A"/>
            <person name="De Silva N."/>
        </authorList>
    </citation>
    <scope>NUCLEOTIDE SEQUENCE</scope>
</reference>